<protein>
    <submittedName>
        <fullName evidence="7">TATA box binding protein associated factor (TAF), histone-like fold domain</fullName>
    </submittedName>
</protein>
<evidence type="ECO:0000256" key="5">
    <source>
        <dbReference type="ARBA" id="ARBA00023242"/>
    </source>
</evidence>
<dbReference type="Gene3D" id="1.10.20.10">
    <property type="entry name" value="Histone, subunit A"/>
    <property type="match status" value="1"/>
</dbReference>
<dbReference type="EMBL" id="JBAMMX010000022">
    <property type="protein sequence ID" value="KAK6918783.1"/>
    <property type="molecule type" value="Genomic_DNA"/>
</dbReference>
<reference evidence="7 8" key="1">
    <citation type="submission" date="2023-12" db="EMBL/GenBank/DDBJ databases">
        <title>A high-quality genome assembly for Dillenia turbinata (Dilleniales).</title>
        <authorList>
            <person name="Chanderbali A."/>
        </authorList>
    </citation>
    <scope>NUCLEOTIDE SEQUENCE [LARGE SCALE GENOMIC DNA]</scope>
    <source>
        <strain evidence="7">LSX21</strain>
        <tissue evidence="7">Leaf</tissue>
    </source>
</reference>
<gene>
    <name evidence="7" type="ORF">RJ641_017205</name>
</gene>
<dbReference type="PANTHER" id="PTHR10221:SF9">
    <property type="entry name" value="TRANSCRIPTION INITIATION FACTOR TFIID SUBUNIT 6"/>
    <property type="match status" value="1"/>
</dbReference>
<dbReference type="Gene3D" id="1.25.40.770">
    <property type="entry name" value="TAF6, C-terminal HEAT repeat domain"/>
    <property type="match status" value="1"/>
</dbReference>
<dbReference type="InterPro" id="IPR046344">
    <property type="entry name" value="TAF6_C_sf"/>
</dbReference>
<comment type="similarity">
    <text evidence="2">Belongs to the TAF6 family.</text>
</comment>
<dbReference type="PANTHER" id="PTHR10221">
    <property type="entry name" value="TRANSCRIPTION INITIATION FACTOR TFIID SUBUNIT 6"/>
    <property type="match status" value="1"/>
</dbReference>
<comment type="caution">
    <text evidence="7">The sequence shown here is derived from an EMBL/GenBank/DDBJ whole genome shotgun (WGS) entry which is preliminary data.</text>
</comment>
<accession>A0AAN8Z2Y8</accession>
<feature type="domain" description="TATA box binding protein associated factor (TAF) histone-like fold" evidence="6">
    <location>
        <begin position="2"/>
        <end position="46"/>
    </location>
</feature>
<keyword evidence="8" id="KW-1185">Reference proteome</keyword>
<name>A0AAN8Z2Y8_9MAGN</name>
<dbReference type="GO" id="GO:0046695">
    <property type="term" value="C:SLIK (SAGA-like) complex"/>
    <property type="evidence" value="ECO:0007669"/>
    <property type="project" value="InterPro"/>
</dbReference>
<evidence type="ECO:0000313" key="7">
    <source>
        <dbReference type="EMBL" id="KAK6918783.1"/>
    </source>
</evidence>
<evidence type="ECO:0000259" key="6">
    <source>
        <dbReference type="SMART" id="SM00803"/>
    </source>
</evidence>
<keyword evidence="3" id="KW-0805">Transcription regulation</keyword>
<organism evidence="7 8">
    <name type="scientific">Dillenia turbinata</name>
    <dbReference type="NCBI Taxonomy" id="194707"/>
    <lineage>
        <taxon>Eukaryota</taxon>
        <taxon>Viridiplantae</taxon>
        <taxon>Streptophyta</taxon>
        <taxon>Embryophyta</taxon>
        <taxon>Tracheophyta</taxon>
        <taxon>Spermatophyta</taxon>
        <taxon>Magnoliopsida</taxon>
        <taxon>eudicotyledons</taxon>
        <taxon>Gunneridae</taxon>
        <taxon>Pentapetalae</taxon>
        <taxon>Dilleniales</taxon>
        <taxon>Dilleniaceae</taxon>
        <taxon>Dillenia</taxon>
    </lineage>
</organism>
<dbReference type="Pfam" id="PF02969">
    <property type="entry name" value="TAF"/>
    <property type="match status" value="1"/>
</dbReference>
<dbReference type="GO" id="GO:0005669">
    <property type="term" value="C:transcription factor TFIID complex"/>
    <property type="evidence" value="ECO:0007669"/>
    <property type="project" value="InterPro"/>
</dbReference>
<keyword evidence="4" id="KW-0804">Transcription</keyword>
<dbReference type="GO" id="GO:0046982">
    <property type="term" value="F:protein heterodimerization activity"/>
    <property type="evidence" value="ECO:0007669"/>
    <property type="project" value="InterPro"/>
</dbReference>
<dbReference type="AlphaFoldDB" id="A0AAN8Z2Y8"/>
<dbReference type="SMART" id="SM00803">
    <property type="entry name" value="TAF"/>
    <property type="match status" value="1"/>
</dbReference>
<dbReference type="InterPro" id="IPR037796">
    <property type="entry name" value="TAF6"/>
</dbReference>
<evidence type="ECO:0000313" key="8">
    <source>
        <dbReference type="Proteomes" id="UP001370490"/>
    </source>
</evidence>
<dbReference type="GO" id="GO:0003713">
    <property type="term" value="F:transcription coactivator activity"/>
    <property type="evidence" value="ECO:0007669"/>
    <property type="project" value="TreeGrafter"/>
</dbReference>
<evidence type="ECO:0000256" key="4">
    <source>
        <dbReference type="ARBA" id="ARBA00023163"/>
    </source>
</evidence>
<keyword evidence="5" id="KW-0539">Nucleus</keyword>
<comment type="subcellular location">
    <subcellularLocation>
        <location evidence="1">Nucleus</location>
    </subcellularLocation>
</comment>
<evidence type="ECO:0000256" key="1">
    <source>
        <dbReference type="ARBA" id="ARBA00004123"/>
    </source>
</evidence>
<dbReference type="GO" id="GO:0000124">
    <property type="term" value="C:SAGA complex"/>
    <property type="evidence" value="ECO:0007669"/>
    <property type="project" value="InterPro"/>
</dbReference>
<sequence>MSILSKDSIEVIAQSIRINDLSSDAALELAPDVEYRMREIMQAILADFYLFILSKKDPLRFKKAIGHKDLYYIEDRDVDLKDIIEALLPKAPLDAAVMCHWLAIEALSTPETKAEQKEVGLPVDIRLPVKHVLSTELQVWSDSLLFKEGSVSLATDAGIHPLVLYFTCFIADEVSPVAPVDAISCHLPLRKGWEID</sequence>
<dbReference type="Proteomes" id="UP001370490">
    <property type="component" value="Unassembled WGS sequence"/>
</dbReference>
<dbReference type="GO" id="GO:0051123">
    <property type="term" value="P:RNA polymerase II preinitiation complex assembly"/>
    <property type="evidence" value="ECO:0007669"/>
    <property type="project" value="TreeGrafter"/>
</dbReference>
<proteinExistence type="inferred from homology"/>
<dbReference type="InterPro" id="IPR009072">
    <property type="entry name" value="Histone-fold"/>
</dbReference>
<dbReference type="InterPro" id="IPR004823">
    <property type="entry name" value="TAF_TATA-bd_Histone-like_dom"/>
</dbReference>
<evidence type="ECO:0000256" key="3">
    <source>
        <dbReference type="ARBA" id="ARBA00023015"/>
    </source>
</evidence>
<evidence type="ECO:0000256" key="2">
    <source>
        <dbReference type="ARBA" id="ARBA00007688"/>
    </source>
</evidence>
<dbReference type="GO" id="GO:0016251">
    <property type="term" value="F:RNA polymerase II general transcription initiation factor activity"/>
    <property type="evidence" value="ECO:0007669"/>
    <property type="project" value="InterPro"/>
</dbReference>